<evidence type="ECO:0000256" key="2">
    <source>
        <dbReference type="SAM" id="MobiDB-lite"/>
    </source>
</evidence>
<gene>
    <name evidence="3" type="ORF">PICMEDRAFT_31250</name>
</gene>
<dbReference type="OrthoDB" id="2943660at2759"/>
<dbReference type="Pfam" id="PF10046">
    <property type="entry name" value="BLOC1_2"/>
    <property type="match status" value="1"/>
</dbReference>
<dbReference type="GeneID" id="30179372"/>
<organism evidence="3 4">
    <name type="scientific">Pichia membranifaciens NRRL Y-2026</name>
    <dbReference type="NCBI Taxonomy" id="763406"/>
    <lineage>
        <taxon>Eukaryota</taxon>
        <taxon>Fungi</taxon>
        <taxon>Dikarya</taxon>
        <taxon>Ascomycota</taxon>
        <taxon>Saccharomycotina</taxon>
        <taxon>Pichiomycetes</taxon>
        <taxon>Pichiales</taxon>
        <taxon>Pichiaceae</taxon>
        <taxon>Pichia</taxon>
    </lineage>
</organism>
<dbReference type="InterPro" id="IPR019269">
    <property type="entry name" value="BLOC1_su2"/>
</dbReference>
<sequence length="127" mass="14817">MVETNTPHSEWRKERPSLRDDPQTSIKVAYECVKKILELDTENVVSDLNVMESVNNVSILRFRDLELYCSEMKANSEIIKKADEELKKTVPMLDKIERKIDSLHSIVLEMNEWSKELEVKSKYASSK</sequence>
<reference evidence="3 4" key="1">
    <citation type="journal article" date="2016" name="Proc. Natl. Acad. Sci. U.S.A.">
        <title>Comparative genomics of biotechnologically important yeasts.</title>
        <authorList>
            <person name="Riley R."/>
            <person name="Haridas S."/>
            <person name="Wolfe K.H."/>
            <person name="Lopes M.R."/>
            <person name="Hittinger C.T."/>
            <person name="Goeker M."/>
            <person name="Salamov A.A."/>
            <person name="Wisecaver J.H."/>
            <person name="Long T.M."/>
            <person name="Calvey C.H."/>
            <person name="Aerts A.L."/>
            <person name="Barry K.W."/>
            <person name="Choi C."/>
            <person name="Clum A."/>
            <person name="Coughlan A.Y."/>
            <person name="Deshpande S."/>
            <person name="Douglass A.P."/>
            <person name="Hanson S.J."/>
            <person name="Klenk H.-P."/>
            <person name="LaButti K.M."/>
            <person name="Lapidus A."/>
            <person name="Lindquist E.A."/>
            <person name="Lipzen A.M."/>
            <person name="Meier-Kolthoff J.P."/>
            <person name="Ohm R.A."/>
            <person name="Otillar R.P."/>
            <person name="Pangilinan J.L."/>
            <person name="Peng Y."/>
            <person name="Rokas A."/>
            <person name="Rosa C.A."/>
            <person name="Scheuner C."/>
            <person name="Sibirny A.A."/>
            <person name="Slot J.C."/>
            <person name="Stielow J.B."/>
            <person name="Sun H."/>
            <person name="Kurtzman C.P."/>
            <person name="Blackwell M."/>
            <person name="Grigoriev I.V."/>
            <person name="Jeffries T.W."/>
        </authorList>
    </citation>
    <scope>NUCLEOTIDE SEQUENCE [LARGE SCALE GENOMIC DNA]</scope>
    <source>
        <strain evidence="3 4">NRRL Y-2026</strain>
    </source>
</reference>
<comment type="similarity">
    <text evidence="1">Belongs to the BLOC1S2 family.</text>
</comment>
<feature type="region of interest" description="Disordered" evidence="2">
    <location>
        <begin position="1"/>
        <end position="22"/>
    </location>
</feature>
<evidence type="ECO:0000256" key="1">
    <source>
        <dbReference type="ARBA" id="ARBA00008468"/>
    </source>
</evidence>
<dbReference type="Proteomes" id="UP000094455">
    <property type="component" value="Unassembled WGS sequence"/>
</dbReference>
<dbReference type="RefSeq" id="XP_019018367.1">
    <property type="nucleotide sequence ID" value="XM_019162685.1"/>
</dbReference>
<proteinExistence type="inferred from homology"/>
<accession>A0A1E3NM91</accession>
<keyword evidence="4" id="KW-1185">Reference proteome</keyword>
<dbReference type="AlphaFoldDB" id="A0A1E3NM91"/>
<protein>
    <submittedName>
        <fullName evidence="3">Uncharacterized protein</fullName>
    </submittedName>
</protein>
<evidence type="ECO:0000313" key="3">
    <source>
        <dbReference type="EMBL" id="ODQ47254.1"/>
    </source>
</evidence>
<name>A0A1E3NM91_9ASCO</name>
<dbReference type="EMBL" id="KV454002">
    <property type="protein sequence ID" value="ODQ47254.1"/>
    <property type="molecule type" value="Genomic_DNA"/>
</dbReference>
<evidence type="ECO:0000313" key="4">
    <source>
        <dbReference type="Proteomes" id="UP000094455"/>
    </source>
</evidence>
<feature type="compositionally biased region" description="Basic and acidic residues" evidence="2">
    <location>
        <begin position="9"/>
        <end position="22"/>
    </location>
</feature>